<protein>
    <submittedName>
        <fullName evidence="2">Uncharacterized protein</fullName>
    </submittedName>
</protein>
<dbReference type="GO" id="GO:0005773">
    <property type="term" value="C:vacuole"/>
    <property type="evidence" value="ECO:0007669"/>
    <property type="project" value="GOC"/>
</dbReference>
<dbReference type="PANTHER" id="PTHR12000">
    <property type="entry name" value="HEMOGLOBINASE FAMILY MEMBER"/>
    <property type="match status" value="1"/>
</dbReference>
<dbReference type="Gene3D" id="3.40.50.1460">
    <property type="match status" value="1"/>
</dbReference>
<evidence type="ECO:0000256" key="1">
    <source>
        <dbReference type="ARBA" id="ARBA00009941"/>
    </source>
</evidence>
<sequence length="194" mass="22659">MLDFQIIKLMEYRNQTSLYKLIIHYIELDNNKQNPILYIMVNILVGPDIYEGLRKHYTVVNSGPKDHINANFINHGAPGLMFDKALLTNINIYVTTSDNPNEFSYPKNYNNLRHTYLGDYYSGAFLEVIEKQDLTKETIAQSYKYTLMPTKHPTLALMMLLAAEMSQLLLFKNLLSQQTILIRNNYMWLNCSDY</sequence>
<dbReference type="InterPro" id="IPR001096">
    <property type="entry name" value="Peptidase_C13"/>
</dbReference>
<proteinExistence type="inferred from homology"/>
<dbReference type="AlphaFoldDB" id="A0A7R9KFW3"/>
<organism evidence="2">
    <name type="scientific">Medioppia subpectinata</name>
    <dbReference type="NCBI Taxonomy" id="1979941"/>
    <lineage>
        <taxon>Eukaryota</taxon>
        <taxon>Metazoa</taxon>
        <taxon>Ecdysozoa</taxon>
        <taxon>Arthropoda</taxon>
        <taxon>Chelicerata</taxon>
        <taxon>Arachnida</taxon>
        <taxon>Acari</taxon>
        <taxon>Acariformes</taxon>
        <taxon>Sarcoptiformes</taxon>
        <taxon>Oribatida</taxon>
        <taxon>Brachypylina</taxon>
        <taxon>Oppioidea</taxon>
        <taxon>Oppiidae</taxon>
        <taxon>Medioppia</taxon>
    </lineage>
</organism>
<name>A0A7R9KFW3_9ACAR</name>
<reference evidence="2" key="1">
    <citation type="submission" date="2020-11" db="EMBL/GenBank/DDBJ databases">
        <authorList>
            <person name="Tran Van P."/>
        </authorList>
    </citation>
    <scope>NUCLEOTIDE SEQUENCE</scope>
</reference>
<dbReference type="GO" id="GO:0004197">
    <property type="term" value="F:cysteine-type endopeptidase activity"/>
    <property type="evidence" value="ECO:0007669"/>
    <property type="project" value="TreeGrafter"/>
</dbReference>
<keyword evidence="3" id="KW-1185">Reference proteome</keyword>
<evidence type="ECO:0000313" key="3">
    <source>
        <dbReference type="Proteomes" id="UP000759131"/>
    </source>
</evidence>
<dbReference type="PANTHER" id="PTHR12000:SF42">
    <property type="entry name" value="LEGUMAIN"/>
    <property type="match status" value="1"/>
</dbReference>
<gene>
    <name evidence="2" type="ORF">OSB1V03_LOCUS2836</name>
</gene>
<dbReference type="GO" id="GO:0051603">
    <property type="term" value="P:proteolysis involved in protein catabolic process"/>
    <property type="evidence" value="ECO:0007669"/>
    <property type="project" value="TreeGrafter"/>
</dbReference>
<dbReference type="Proteomes" id="UP000759131">
    <property type="component" value="Unassembled WGS sequence"/>
</dbReference>
<dbReference type="Pfam" id="PF01650">
    <property type="entry name" value="Peptidase_C13"/>
    <property type="match status" value="1"/>
</dbReference>
<dbReference type="GO" id="GO:0006624">
    <property type="term" value="P:vacuolar protein processing"/>
    <property type="evidence" value="ECO:0007669"/>
    <property type="project" value="TreeGrafter"/>
</dbReference>
<evidence type="ECO:0000313" key="2">
    <source>
        <dbReference type="EMBL" id="CAD7622373.1"/>
    </source>
</evidence>
<accession>A0A7R9KFW3</accession>
<dbReference type="EMBL" id="CAJPIZ010001059">
    <property type="protein sequence ID" value="CAG2102803.1"/>
    <property type="molecule type" value="Genomic_DNA"/>
</dbReference>
<dbReference type="EMBL" id="OC855634">
    <property type="protein sequence ID" value="CAD7622373.1"/>
    <property type="molecule type" value="Genomic_DNA"/>
</dbReference>
<comment type="similarity">
    <text evidence="1">Belongs to the peptidase C13 family.</text>
</comment>